<name>A0AAW0UZQ9_SCYPA</name>
<accession>A0AAW0UZQ9</accession>
<evidence type="ECO:0000256" key="1">
    <source>
        <dbReference type="SAM" id="MobiDB-lite"/>
    </source>
</evidence>
<proteinExistence type="predicted"/>
<dbReference type="EMBL" id="JARAKH010000005">
    <property type="protein sequence ID" value="KAK8404085.1"/>
    <property type="molecule type" value="Genomic_DNA"/>
</dbReference>
<dbReference type="AlphaFoldDB" id="A0AAW0UZQ9"/>
<evidence type="ECO:0000313" key="3">
    <source>
        <dbReference type="Proteomes" id="UP001487740"/>
    </source>
</evidence>
<reference evidence="2 3" key="1">
    <citation type="submission" date="2023-03" db="EMBL/GenBank/DDBJ databases">
        <title>High-quality genome of Scylla paramamosain provides insights in environmental adaptation.</title>
        <authorList>
            <person name="Zhang L."/>
        </authorList>
    </citation>
    <scope>NUCLEOTIDE SEQUENCE [LARGE SCALE GENOMIC DNA]</scope>
    <source>
        <strain evidence="2">LZ_2023a</strain>
        <tissue evidence="2">Muscle</tissue>
    </source>
</reference>
<sequence length="120" mass="13295">MNKEGMVPTSSQARKEIHLSSSKEGNWQHYKRATTTTTTAAAATDTTERTAPKRCDLEKMNDSGKKKMDCLRTPGLAAAEDHHISEEYTLNSTKYTKFPGQYSCTSFRCGASPKKNDAEV</sequence>
<feature type="region of interest" description="Disordered" evidence="1">
    <location>
        <begin position="1"/>
        <end position="27"/>
    </location>
</feature>
<organism evidence="2 3">
    <name type="scientific">Scylla paramamosain</name>
    <name type="common">Mud crab</name>
    <dbReference type="NCBI Taxonomy" id="85552"/>
    <lineage>
        <taxon>Eukaryota</taxon>
        <taxon>Metazoa</taxon>
        <taxon>Ecdysozoa</taxon>
        <taxon>Arthropoda</taxon>
        <taxon>Crustacea</taxon>
        <taxon>Multicrustacea</taxon>
        <taxon>Malacostraca</taxon>
        <taxon>Eumalacostraca</taxon>
        <taxon>Eucarida</taxon>
        <taxon>Decapoda</taxon>
        <taxon>Pleocyemata</taxon>
        <taxon>Brachyura</taxon>
        <taxon>Eubrachyura</taxon>
        <taxon>Portunoidea</taxon>
        <taxon>Portunidae</taxon>
        <taxon>Portuninae</taxon>
        <taxon>Scylla</taxon>
    </lineage>
</organism>
<protein>
    <submittedName>
        <fullName evidence="2">Uncharacterized protein</fullName>
    </submittedName>
</protein>
<dbReference type="Proteomes" id="UP001487740">
    <property type="component" value="Unassembled WGS sequence"/>
</dbReference>
<gene>
    <name evidence="2" type="ORF">O3P69_000260</name>
</gene>
<evidence type="ECO:0000313" key="2">
    <source>
        <dbReference type="EMBL" id="KAK8404085.1"/>
    </source>
</evidence>
<comment type="caution">
    <text evidence="2">The sequence shown here is derived from an EMBL/GenBank/DDBJ whole genome shotgun (WGS) entry which is preliminary data.</text>
</comment>
<keyword evidence="3" id="KW-1185">Reference proteome</keyword>